<dbReference type="Proteomes" id="UP000015104">
    <property type="component" value="Unassembled WGS sequence"/>
</dbReference>
<organism evidence="2 3">
    <name type="scientific">Tetranychus urticae</name>
    <name type="common">Two-spotted spider mite</name>
    <dbReference type="NCBI Taxonomy" id="32264"/>
    <lineage>
        <taxon>Eukaryota</taxon>
        <taxon>Metazoa</taxon>
        <taxon>Ecdysozoa</taxon>
        <taxon>Arthropoda</taxon>
        <taxon>Chelicerata</taxon>
        <taxon>Arachnida</taxon>
        <taxon>Acari</taxon>
        <taxon>Acariformes</taxon>
        <taxon>Trombidiformes</taxon>
        <taxon>Prostigmata</taxon>
        <taxon>Eleutherengona</taxon>
        <taxon>Raphignathae</taxon>
        <taxon>Tetranychoidea</taxon>
        <taxon>Tetranychidae</taxon>
        <taxon>Tetranychus</taxon>
    </lineage>
</organism>
<dbReference type="EMBL" id="CAEY01000613">
    <property type="status" value="NOT_ANNOTATED_CDS"/>
    <property type="molecule type" value="Genomic_DNA"/>
</dbReference>
<reference evidence="2" key="2">
    <citation type="submission" date="2015-06" db="UniProtKB">
        <authorList>
            <consortium name="EnsemblMetazoa"/>
        </authorList>
    </citation>
    <scope>IDENTIFICATION</scope>
</reference>
<proteinExistence type="predicted"/>
<evidence type="ECO:0000313" key="3">
    <source>
        <dbReference type="Proteomes" id="UP000015104"/>
    </source>
</evidence>
<keyword evidence="3" id="KW-1185">Reference proteome</keyword>
<reference evidence="3" key="1">
    <citation type="submission" date="2011-08" db="EMBL/GenBank/DDBJ databases">
        <authorList>
            <person name="Rombauts S."/>
        </authorList>
    </citation>
    <scope>NUCLEOTIDE SEQUENCE</scope>
    <source>
        <strain evidence="3">London</strain>
    </source>
</reference>
<keyword evidence="1" id="KW-0812">Transmembrane</keyword>
<keyword evidence="1" id="KW-0472">Membrane</keyword>
<name>T1KVQ2_TETUR</name>
<evidence type="ECO:0000313" key="2">
    <source>
        <dbReference type="EnsemblMetazoa" id="tetur23g01460.1"/>
    </source>
</evidence>
<accession>T1KVQ2</accession>
<evidence type="ECO:0000256" key="1">
    <source>
        <dbReference type="SAM" id="Phobius"/>
    </source>
</evidence>
<dbReference type="HOGENOM" id="CLU_1153009_0_0_1"/>
<sequence length="323" mass="36710">MTMLITSTAFLKRPQISLRISGKAWSRLISQSVKCGNFISNVNETLANIGSTLFNQYLPGRSIIRSTQVIGIMLITMVLSAAFSTNVIVGDDEEKIETLKDVVKQNKKPFFIEGESMAELFQEGVNPDYKAVYKMAVREGTQKPIPLSSLDLFYNMNHGIAYFCSNEIARAITKICEAMALTVPENQYKSMKPFHRALTAFLINPVNHSIEIKRRLHNLAISQIQGQMIIQSVRNIINELLVKSYLKISPHKMIITKTKSGDDARTFSPLSLFGCKNVIRIWTYLISITVLVQFLESAISWITKKYDSTSRQNYWKKGRQTFY</sequence>
<dbReference type="EnsemblMetazoa" id="tetur23g01460.1">
    <property type="protein sequence ID" value="tetur23g01460.1"/>
    <property type="gene ID" value="tetur23g01460"/>
</dbReference>
<keyword evidence="1" id="KW-1133">Transmembrane helix</keyword>
<protein>
    <submittedName>
        <fullName evidence="2">Uncharacterized protein</fullName>
    </submittedName>
</protein>
<feature type="transmembrane region" description="Helical" evidence="1">
    <location>
        <begin position="281"/>
        <end position="302"/>
    </location>
</feature>
<dbReference type="AlphaFoldDB" id="T1KVQ2"/>